<evidence type="ECO:0000313" key="3">
    <source>
        <dbReference type="Proteomes" id="UP000800235"/>
    </source>
</evidence>
<dbReference type="EMBL" id="MU007065">
    <property type="protein sequence ID" value="KAF2426289.1"/>
    <property type="molecule type" value="Genomic_DNA"/>
</dbReference>
<keyword evidence="1" id="KW-0732">Signal</keyword>
<proteinExistence type="predicted"/>
<dbReference type="AlphaFoldDB" id="A0A9P4NLB2"/>
<protein>
    <submittedName>
        <fullName evidence="2">Uncharacterized protein</fullName>
    </submittedName>
</protein>
<gene>
    <name evidence="2" type="ORF">EJ08DRAFT_651820</name>
</gene>
<feature type="signal peptide" evidence="1">
    <location>
        <begin position="1"/>
        <end position="19"/>
    </location>
</feature>
<comment type="caution">
    <text evidence="2">The sequence shown here is derived from an EMBL/GenBank/DDBJ whole genome shotgun (WGS) entry which is preliminary data.</text>
</comment>
<sequence>MQLPTLITLLSLLAISTSALPTASPSPAPAPSNFDAILSNDDPNAGAYSSPRIVVGFEKREWGLWRRRDEIMGAVKGA</sequence>
<dbReference type="Proteomes" id="UP000800235">
    <property type="component" value="Unassembled WGS sequence"/>
</dbReference>
<feature type="chain" id="PRO_5040351523" evidence="1">
    <location>
        <begin position="20"/>
        <end position="78"/>
    </location>
</feature>
<evidence type="ECO:0000256" key="1">
    <source>
        <dbReference type="SAM" id="SignalP"/>
    </source>
</evidence>
<accession>A0A9P4NLB2</accession>
<organism evidence="2 3">
    <name type="scientific">Tothia fuscella</name>
    <dbReference type="NCBI Taxonomy" id="1048955"/>
    <lineage>
        <taxon>Eukaryota</taxon>
        <taxon>Fungi</taxon>
        <taxon>Dikarya</taxon>
        <taxon>Ascomycota</taxon>
        <taxon>Pezizomycotina</taxon>
        <taxon>Dothideomycetes</taxon>
        <taxon>Pleosporomycetidae</taxon>
        <taxon>Venturiales</taxon>
        <taxon>Cylindrosympodiaceae</taxon>
        <taxon>Tothia</taxon>
    </lineage>
</organism>
<name>A0A9P4NLB2_9PEZI</name>
<keyword evidence="3" id="KW-1185">Reference proteome</keyword>
<reference evidence="2" key="1">
    <citation type="journal article" date="2020" name="Stud. Mycol.">
        <title>101 Dothideomycetes genomes: a test case for predicting lifestyles and emergence of pathogens.</title>
        <authorList>
            <person name="Haridas S."/>
            <person name="Albert R."/>
            <person name="Binder M."/>
            <person name="Bloem J."/>
            <person name="Labutti K."/>
            <person name="Salamov A."/>
            <person name="Andreopoulos B."/>
            <person name="Baker S."/>
            <person name="Barry K."/>
            <person name="Bills G."/>
            <person name="Bluhm B."/>
            <person name="Cannon C."/>
            <person name="Castanera R."/>
            <person name="Culley D."/>
            <person name="Daum C."/>
            <person name="Ezra D."/>
            <person name="Gonzalez J."/>
            <person name="Henrissat B."/>
            <person name="Kuo A."/>
            <person name="Liang C."/>
            <person name="Lipzen A."/>
            <person name="Lutzoni F."/>
            <person name="Magnuson J."/>
            <person name="Mondo S."/>
            <person name="Nolan M."/>
            <person name="Ohm R."/>
            <person name="Pangilinan J."/>
            <person name="Park H.-J."/>
            <person name="Ramirez L."/>
            <person name="Alfaro M."/>
            <person name="Sun H."/>
            <person name="Tritt A."/>
            <person name="Yoshinaga Y."/>
            <person name="Zwiers L.-H."/>
            <person name="Turgeon B."/>
            <person name="Goodwin S."/>
            <person name="Spatafora J."/>
            <person name="Crous P."/>
            <person name="Grigoriev I."/>
        </authorList>
    </citation>
    <scope>NUCLEOTIDE SEQUENCE</scope>
    <source>
        <strain evidence="2">CBS 130266</strain>
    </source>
</reference>
<evidence type="ECO:0000313" key="2">
    <source>
        <dbReference type="EMBL" id="KAF2426289.1"/>
    </source>
</evidence>